<proteinExistence type="predicted"/>
<comment type="caution">
    <text evidence="2">The sequence shown here is derived from an EMBL/GenBank/DDBJ whole genome shotgun (WGS) entry which is preliminary data.</text>
</comment>
<dbReference type="AlphaFoldDB" id="A0A133UF80"/>
<gene>
    <name evidence="2" type="ORF">AKJ64_02065</name>
</gene>
<name>A0A133UF80_9EURY</name>
<protein>
    <submittedName>
        <fullName evidence="2">Uncharacterized protein</fullName>
    </submittedName>
</protein>
<dbReference type="EMBL" id="LHXN01000027">
    <property type="protein sequence ID" value="KXA92842.1"/>
    <property type="molecule type" value="Genomic_DNA"/>
</dbReference>
<dbReference type="Proteomes" id="UP000070373">
    <property type="component" value="Unassembled WGS sequence"/>
</dbReference>
<feature type="transmembrane region" description="Helical" evidence="1">
    <location>
        <begin position="54"/>
        <end position="72"/>
    </location>
</feature>
<evidence type="ECO:0000313" key="2">
    <source>
        <dbReference type="EMBL" id="KXA92842.1"/>
    </source>
</evidence>
<reference evidence="2 3" key="1">
    <citation type="journal article" date="2016" name="Sci. Rep.">
        <title>Metabolic traits of an uncultured archaeal lineage -MSBL1- from brine pools of the Red Sea.</title>
        <authorList>
            <person name="Mwirichia R."/>
            <person name="Alam I."/>
            <person name="Rashid M."/>
            <person name="Vinu M."/>
            <person name="Ba-Alawi W."/>
            <person name="Anthony Kamau A."/>
            <person name="Kamanda Ngugi D."/>
            <person name="Goker M."/>
            <person name="Klenk H.P."/>
            <person name="Bajic V."/>
            <person name="Stingl U."/>
        </authorList>
    </citation>
    <scope>NUCLEOTIDE SEQUENCE [LARGE SCALE GENOMIC DNA]</scope>
    <source>
        <strain evidence="2">SCGC-AAA259E17</strain>
    </source>
</reference>
<organism evidence="2 3">
    <name type="scientific">candidate division MSBL1 archaeon SCGC-AAA259E17</name>
    <dbReference type="NCBI Taxonomy" id="1698263"/>
    <lineage>
        <taxon>Archaea</taxon>
        <taxon>Methanobacteriati</taxon>
        <taxon>Methanobacteriota</taxon>
        <taxon>candidate division MSBL1</taxon>
    </lineage>
</organism>
<keyword evidence="1" id="KW-0472">Membrane</keyword>
<evidence type="ECO:0000313" key="3">
    <source>
        <dbReference type="Proteomes" id="UP000070373"/>
    </source>
</evidence>
<feature type="transmembrane region" description="Helical" evidence="1">
    <location>
        <begin position="31"/>
        <end position="48"/>
    </location>
</feature>
<evidence type="ECO:0000256" key="1">
    <source>
        <dbReference type="SAM" id="Phobius"/>
    </source>
</evidence>
<feature type="transmembrane region" description="Helical" evidence="1">
    <location>
        <begin position="6"/>
        <end position="24"/>
    </location>
</feature>
<sequence length="84" mass="9072">MLGFNTIFMIFAMAVFGGISLRGGRGNIEDVVAGIFFIGTLFTGLSFLDVGVYLRYAIVGSFIIAGVIINSARFEIRDRLLTSA</sequence>
<keyword evidence="3" id="KW-1185">Reference proteome</keyword>
<keyword evidence="1" id="KW-1133">Transmembrane helix</keyword>
<accession>A0A133UF80</accession>
<keyword evidence="1" id="KW-0812">Transmembrane</keyword>